<evidence type="ECO:0000313" key="2">
    <source>
        <dbReference type="Proteomes" id="UP000267418"/>
    </source>
</evidence>
<comment type="caution">
    <text evidence="1">The sequence shown here is derived from an EMBL/GenBank/DDBJ whole genome shotgun (WGS) entry which is preliminary data.</text>
</comment>
<dbReference type="AlphaFoldDB" id="A0A431TGV9"/>
<gene>
    <name evidence="1" type="ORF">EJP69_19050</name>
</gene>
<organism evidence="1 2">
    <name type="scientific">Variovorax gossypii</name>
    <dbReference type="NCBI Taxonomy" id="1679495"/>
    <lineage>
        <taxon>Bacteria</taxon>
        <taxon>Pseudomonadati</taxon>
        <taxon>Pseudomonadota</taxon>
        <taxon>Betaproteobacteria</taxon>
        <taxon>Burkholderiales</taxon>
        <taxon>Comamonadaceae</taxon>
        <taxon>Variovorax</taxon>
    </lineage>
</organism>
<dbReference type="RefSeq" id="WP_126472095.1">
    <property type="nucleotide sequence ID" value="NZ_RXOE01000005.1"/>
</dbReference>
<evidence type="ECO:0000313" key="1">
    <source>
        <dbReference type="EMBL" id="RTQ32817.1"/>
    </source>
</evidence>
<sequence length="102" mass="11673">MFDPFGDFETAGYLRNSHQDKDLDIVKVAEHALFRAQLPEALAYLSRREQIGYEDFLEVHQLLFSALYPWAGTDRAELLPEKAVPKGSKTFNSTALRPRSRC</sequence>
<reference evidence="1 2" key="1">
    <citation type="submission" date="2018-12" db="EMBL/GenBank/DDBJ databases">
        <title>The genome of Variovorax gossypii DSM 100435.</title>
        <authorList>
            <person name="Gao J."/>
            <person name="Sun J."/>
        </authorList>
    </citation>
    <scope>NUCLEOTIDE SEQUENCE [LARGE SCALE GENOMIC DNA]</scope>
    <source>
        <strain evidence="1 2">DSM 100435</strain>
    </source>
</reference>
<accession>A0A431TGV9</accession>
<proteinExistence type="predicted"/>
<keyword evidence="2" id="KW-1185">Reference proteome</keyword>
<dbReference type="Gene3D" id="1.10.3290.10">
    <property type="entry name" value="Fido-like domain"/>
    <property type="match status" value="1"/>
</dbReference>
<dbReference type="Proteomes" id="UP000267418">
    <property type="component" value="Unassembled WGS sequence"/>
</dbReference>
<dbReference type="OrthoDB" id="9813719at2"/>
<protein>
    <recommendedName>
        <fullName evidence="3">Cell filamentation protein Fic</fullName>
    </recommendedName>
</protein>
<name>A0A431TGV9_9BURK</name>
<dbReference type="EMBL" id="RXOE01000005">
    <property type="protein sequence ID" value="RTQ32817.1"/>
    <property type="molecule type" value="Genomic_DNA"/>
</dbReference>
<dbReference type="InterPro" id="IPR036597">
    <property type="entry name" value="Fido-like_dom_sf"/>
</dbReference>
<evidence type="ECO:0008006" key="3">
    <source>
        <dbReference type="Google" id="ProtNLM"/>
    </source>
</evidence>